<evidence type="ECO:0000313" key="2">
    <source>
        <dbReference type="Proteomes" id="UP001482620"/>
    </source>
</evidence>
<organism evidence="1 2">
    <name type="scientific">Ilyodon furcidens</name>
    <name type="common">goldbreast splitfin</name>
    <dbReference type="NCBI Taxonomy" id="33524"/>
    <lineage>
        <taxon>Eukaryota</taxon>
        <taxon>Metazoa</taxon>
        <taxon>Chordata</taxon>
        <taxon>Craniata</taxon>
        <taxon>Vertebrata</taxon>
        <taxon>Euteleostomi</taxon>
        <taxon>Actinopterygii</taxon>
        <taxon>Neopterygii</taxon>
        <taxon>Teleostei</taxon>
        <taxon>Neoteleostei</taxon>
        <taxon>Acanthomorphata</taxon>
        <taxon>Ovalentaria</taxon>
        <taxon>Atherinomorphae</taxon>
        <taxon>Cyprinodontiformes</taxon>
        <taxon>Goodeidae</taxon>
        <taxon>Ilyodon</taxon>
    </lineage>
</organism>
<proteinExistence type="predicted"/>
<reference evidence="1 2" key="1">
    <citation type="submission" date="2021-06" db="EMBL/GenBank/DDBJ databases">
        <authorList>
            <person name="Palmer J.M."/>
        </authorList>
    </citation>
    <scope>NUCLEOTIDE SEQUENCE [LARGE SCALE GENOMIC DNA]</scope>
    <source>
        <strain evidence="2">if_2019</strain>
        <tissue evidence="1">Muscle</tissue>
    </source>
</reference>
<accession>A0ABV0VKS3</accession>
<keyword evidence="2" id="KW-1185">Reference proteome</keyword>
<sequence length="120" mass="13055">MIISILGCLNLTTGTHNRAWITGNHKRALKPGTHRRAQEHMDIFVGELKDRNMRLVPLETLVVVVDIPGSEVQDGSGNLRREAGTGVQRQLGVSCGAVRQQGAGLLRGGYKVRSLCEQKG</sequence>
<name>A0ABV0VKS3_9TELE</name>
<dbReference type="Proteomes" id="UP001482620">
    <property type="component" value="Unassembled WGS sequence"/>
</dbReference>
<comment type="caution">
    <text evidence="1">The sequence shown here is derived from an EMBL/GenBank/DDBJ whole genome shotgun (WGS) entry which is preliminary data.</text>
</comment>
<dbReference type="EMBL" id="JAHRIQ010115788">
    <property type="protein sequence ID" value="MEQ2257860.1"/>
    <property type="molecule type" value="Genomic_DNA"/>
</dbReference>
<gene>
    <name evidence="1" type="ORF">ILYODFUR_039236</name>
</gene>
<evidence type="ECO:0000313" key="1">
    <source>
        <dbReference type="EMBL" id="MEQ2257860.1"/>
    </source>
</evidence>
<protein>
    <submittedName>
        <fullName evidence="1">Uncharacterized protein</fullName>
    </submittedName>
</protein>